<gene>
    <name evidence="2" type="ORF">CUZ56_01685</name>
</gene>
<keyword evidence="1" id="KW-0812">Transmembrane</keyword>
<dbReference type="AlphaFoldDB" id="A0A433SDS3"/>
<feature type="transmembrane region" description="Helical" evidence="1">
    <location>
        <begin position="44"/>
        <end position="64"/>
    </location>
</feature>
<dbReference type="EMBL" id="PQSP01000003">
    <property type="protein sequence ID" value="RUS66890.1"/>
    <property type="molecule type" value="Genomic_DNA"/>
</dbReference>
<dbReference type="Proteomes" id="UP000286947">
    <property type="component" value="Unassembled WGS sequence"/>
</dbReference>
<protein>
    <submittedName>
        <fullName evidence="2">Uncharacterized protein</fullName>
    </submittedName>
</protein>
<sequence length="131" mass="14492">MNLTFFVFSLAIALICPILAVSYLKPILYKILVRLCEDRDGAAFWIKSAYLLAVSGTLILMLCFGRYDAGAEAVEVLRRALTLVVLAVFLTVSIIAWNIWGQVKVVLDKRRAEAALLVQKSSTQQDVESGL</sequence>
<accession>A0A433SDS3</accession>
<comment type="caution">
    <text evidence="2">The sequence shown here is derived from an EMBL/GenBank/DDBJ whole genome shotgun (WGS) entry which is preliminary data.</text>
</comment>
<evidence type="ECO:0000313" key="2">
    <source>
        <dbReference type="EMBL" id="RUS66890.1"/>
    </source>
</evidence>
<keyword evidence="1" id="KW-1133">Transmembrane helix</keyword>
<evidence type="ECO:0000256" key="1">
    <source>
        <dbReference type="SAM" id="Phobius"/>
    </source>
</evidence>
<organism evidence="2 3">
    <name type="scientific">Saezia sanguinis</name>
    <dbReference type="NCBI Taxonomy" id="1965230"/>
    <lineage>
        <taxon>Bacteria</taxon>
        <taxon>Pseudomonadati</taxon>
        <taxon>Pseudomonadota</taxon>
        <taxon>Betaproteobacteria</taxon>
        <taxon>Burkholderiales</taxon>
        <taxon>Saeziaceae</taxon>
        <taxon>Saezia</taxon>
    </lineage>
</organism>
<evidence type="ECO:0000313" key="3">
    <source>
        <dbReference type="Proteomes" id="UP000286947"/>
    </source>
</evidence>
<keyword evidence="3" id="KW-1185">Reference proteome</keyword>
<name>A0A433SDS3_9BURK</name>
<keyword evidence="1" id="KW-0472">Membrane</keyword>
<reference evidence="2 3" key="1">
    <citation type="submission" date="2018-01" db="EMBL/GenBank/DDBJ databases">
        <title>Saezia sanguinis gen. nov., sp. nov., in the order Burkholderiales isolated from human blood.</title>
        <authorList>
            <person name="Medina-Pascual M.J."/>
            <person name="Valdezate S."/>
            <person name="Monzon S."/>
            <person name="Cuesta I."/>
            <person name="Carrasco G."/>
            <person name="Villalon P."/>
            <person name="Saez-Nieto J.A."/>
        </authorList>
    </citation>
    <scope>NUCLEOTIDE SEQUENCE [LARGE SCALE GENOMIC DNA]</scope>
    <source>
        <strain evidence="2 3">CNM695-12</strain>
    </source>
</reference>
<feature type="transmembrane region" description="Helical" evidence="1">
    <location>
        <begin position="76"/>
        <end position="100"/>
    </location>
</feature>
<proteinExistence type="predicted"/>